<organism evidence="6 7">
    <name type="scientific">Sphingomonas sanxanigenens</name>
    <dbReference type="NCBI Taxonomy" id="397260"/>
    <lineage>
        <taxon>Bacteria</taxon>
        <taxon>Pseudomonadati</taxon>
        <taxon>Pseudomonadota</taxon>
        <taxon>Alphaproteobacteria</taxon>
        <taxon>Sphingomonadales</taxon>
        <taxon>Sphingomonadaceae</taxon>
        <taxon>Sphingomonas</taxon>
    </lineage>
</organism>
<evidence type="ECO:0000256" key="4">
    <source>
        <dbReference type="RuleBase" id="RU003476"/>
    </source>
</evidence>
<comment type="similarity">
    <text evidence="4">Belongs to the Nudix hydrolase family.</text>
</comment>
<evidence type="ECO:0000259" key="5">
    <source>
        <dbReference type="PROSITE" id="PS51462"/>
    </source>
</evidence>
<name>A0A2W5C904_9SPHN</name>
<evidence type="ECO:0000256" key="3">
    <source>
        <dbReference type="ARBA" id="ARBA00022842"/>
    </source>
</evidence>
<evidence type="ECO:0000256" key="2">
    <source>
        <dbReference type="ARBA" id="ARBA00022801"/>
    </source>
</evidence>
<keyword evidence="2 4" id="KW-0378">Hydrolase</keyword>
<dbReference type="AlphaFoldDB" id="A0A2W5C904"/>
<dbReference type="GO" id="GO:0016787">
    <property type="term" value="F:hydrolase activity"/>
    <property type="evidence" value="ECO:0007669"/>
    <property type="project" value="UniProtKB-KW"/>
</dbReference>
<dbReference type="InterPro" id="IPR020084">
    <property type="entry name" value="NUDIX_hydrolase_CS"/>
</dbReference>
<dbReference type="InterPro" id="IPR020476">
    <property type="entry name" value="Nudix_hydrolase"/>
</dbReference>
<accession>A0A2W5C904</accession>
<reference evidence="6 7" key="1">
    <citation type="submission" date="2017-08" db="EMBL/GenBank/DDBJ databases">
        <title>Infants hospitalized years apart are colonized by the same room-sourced microbial strains.</title>
        <authorList>
            <person name="Brooks B."/>
            <person name="Olm M.R."/>
            <person name="Firek B.A."/>
            <person name="Baker R."/>
            <person name="Thomas B.C."/>
            <person name="Morowitz M.J."/>
            <person name="Banfield J.F."/>
        </authorList>
    </citation>
    <scope>NUCLEOTIDE SEQUENCE [LARGE SCALE GENOMIC DNA]</scope>
    <source>
        <strain evidence="6">S2_018_000_R2_101</strain>
    </source>
</reference>
<dbReference type="EMBL" id="QFNN01000006">
    <property type="protein sequence ID" value="PZO91665.1"/>
    <property type="molecule type" value="Genomic_DNA"/>
</dbReference>
<dbReference type="PRINTS" id="PR00502">
    <property type="entry name" value="NUDIXFAMILY"/>
</dbReference>
<dbReference type="SUPFAM" id="SSF55811">
    <property type="entry name" value="Nudix"/>
    <property type="match status" value="1"/>
</dbReference>
<dbReference type="PANTHER" id="PTHR43046:SF12">
    <property type="entry name" value="GDP-MANNOSE MANNOSYL HYDROLASE"/>
    <property type="match status" value="1"/>
</dbReference>
<dbReference type="InterPro" id="IPR015797">
    <property type="entry name" value="NUDIX_hydrolase-like_dom_sf"/>
</dbReference>
<dbReference type="Proteomes" id="UP000249066">
    <property type="component" value="Unassembled WGS sequence"/>
</dbReference>
<sequence length="156" mass="17187">MSELDGLRPRPAARILLLDPTGAVLLFRFVPETGAGAFWATPGGAVDPGEDHPAAARRELYEETGLRLDPGPEVARRHVRFVTVEGEPVSADERYFLIRVPDRSLDQSALTPLELRVMTGHRWWTRAALESPDEPVFPTDIVAMLDTVAPGWHQGA</sequence>
<dbReference type="InterPro" id="IPR000086">
    <property type="entry name" value="NUDIX_hydrolase_dom"/>
</dbReference>
<dbReference type="Pfam" id="PF00293">
    <property type="entry name" value="NUDIX"/>
    <property type="match status" value="1"/>
</dbReference>
<feature type="domain" description="Nudix hydrolase" evidence="5">
    <location>
        <begin position="8"/>
        <end position="149"/>
    </location>
</feature>
<evidence type="ECO:0000313" key="6">
    <source>
        <dbReference type="EMBL" id="PZO91665.1"/>
    </source>
</evidence>
<evidence type="ECO:0000313" key="7">
    <source>
        <dbReference type="Proteomes" id="UP000249066"/>
    </source>
</evidence>
<proteinExistence type="inferred from homology"/>
<evidence type="ECO:0000256" key="1">
    <source>
        <dbReference type="ARBA" id="ARBA00001946"/>
    </source>
</evidence>
<keyword evidence="3" id="KW-0460">Magnesium</keyword>
<gene>
    <name evidence="6" type="ORF">DI623_02485</name>
</gene>
<dbReference type="CDD" id="cd04685">
    <property type="entry name" value="NUDIX_Hydrolase"/>
    <property type="match status" value="1"/>
</dbReference>
<comment type="cofactor">
    <cofactor evidence="1">
        <name>Mg(2+)</name>
        <dbReference type="ChEBI" id="CHEBI:18420"/>
    </cofactor>
</comment>
<dbReference type="PROSITE" id="PS00893">
    <property type="entry name" value="NUDIX_BOX"/>
    <property type="match status" value="1"/>
</dbReference>
<dbReference type="Gene3D" id="3.90.79.10">
    <property type="entry name" value="Nucleoside Triphosphate Pyrophosphohydrolase"/>
    <property type="match status" value="1"/>
</dbReference>
<protein>
    <submittedName>
        <fullName evidence="6">DNA mismatch repair protein MutT</fullName>
    </submittedName>
</protein>
<comment type="caution">
    <text evidence="6">The sequence shown here is derived from an EMBL/GenBank/DDBJ whole genome shotgun (WGS) entry which is preliminary data.</text>
</comment>
<dbReference type="PROSITE" id="PS51462">
    <property type="entry name" value="NUDIX"/>
    <property type="match status" value="1"/>
</dbReference>
<dbReference type="PANTHER" id="PTHR43046">
    <property type="entry name" value="GDP-MANNOSE MANNOSYL HYDROLASE"/>
    <property type="match status" value="1"/>
</dbReference>